<dbReference type="STRING" id="550540.Fbal_2104"/>
<proteinExistence type="predicted"/>
<dbReference type="AlphaFoldDB" id="E1SUY0"/>
<sequence length="38" mass="4381">MKTLRQHYARNTSAMFGQILSRFHLVKGGRFFAINAVI</sequence>
<dbReference type="KEGG" id="fbl:Fbal_2104"/>
<keyword evidence="2" id="KW-1185">Reference proteome</keyword>
<dbReference type="HOGENOM" id="CLU_3328130_0_0_6"/>
<protein>
    <submittedName>
        <fullName evidence="1">Uncharacterized protein</fullName>
    </submittedName>
</protein>
<gene>
    <name evidence="1" type="ordered locus">Fbal_2104</name>
</gene>
<evidence type="ECO:0000313" key="1">
    <source>
        <dbReference type="EMBL" id="ADN76307.1"/>
    </source>
</evidence>
<reference evidence="1 2" key="1">
    <citation type="journal article" date="2010" name="Stand. Genomic Sci.">
        <title>Complete genome sequence of Ferrimonas balearica type strain (PAT).</title>
        <authorList>
            <person name="Nolan M."/>
            <person name="Sikorski J."/>
            <person name="Davenport K."/>
            <person name="Lucas S."/>
            <person name="Glavina Del Rio T."/>
            <person name="Tice H."/>
            <person name="Cheng J."/>
            <person name="Goodwin L."/>
            <person name="Pitluck S."/>
            <person name="Liolios K."/>
            <person name="Ivanova N."/>
            <person name="Mavromatis K."/>
            <person name="Ovchinnikova G."/>
            <person name="Pati A."/>
            <person name="Chen A."/>
            <person name="Palaniappan K."/>
            <person name="Land M."/>
            <person name="Hauser L."/>
            <person name="Chang Y."/>
            <person name="Jeffries C."/>
            <person name="Tapia R."/>
            <person name="Brettin T."/>
            <person name="Detter J."/>
            <person name="Han C."/>
            <person name="Yasawong M."/>
            <person name="Rohde M."/>
            <person name="Tindall B."/>
            <person name="Goker M."/>
            <person name="Woyke T."/>
            <person name="Bristow J."/>
            <person name="Eisen J."/>
            <person name="Markowitz V."/>
            <person name="Hugenholtz P."/>
            <person name="Kyrpides N."/>
            <person name="Klenk H."/>
            <person name="Lapidus A."/>
        </authorList>
    </citation>
    <scope>NUCLEOTIDE SEQUENCE [LARGE SCALE GENOMIC DNA]</scope>
    <source>
        <strain evidence="2">DSM 9799 / CCM 4581 / KCTC 23876 / PAT</strain>
    </source>
</reference>
<dbReference type="Proteomes" id="UP000006683">
    <property type="component" value="Chromosome"/>
</dbReference>
<accession>E1SUY0</accession>
<organism evidence="1 2">
    <name type="scientific">Ferrimonas balearica (strain DSM 9799 / CCM 4581 / KCTC 23876 / PAT)</name>
    <dbReference type="NCBI Taxonomy" id="550540"/>
    <lineage>
        <taxon>Bacteria</taxon>
        <taxon>Pseudomonadati</taxon>
        <taxon>Pseudomonadota</taxon>
        <taxon>Gammaproteobacteria</taxon>
        <taxon>Alteromonadales</taxon>
        <taxon>Ferrimonadaceae</taxon>
        <taxon>Ferrimonas</taxon>
    </lineage>
</organism>
<dbReference type="EMBL" id="CP002209">
    <property type="protein sequence ID" value="ADN76307.1"/>
    <property type="molecule type" value="Genomic_DNA"/>
</dbReference>
<name>E1SUY0_FERBD</name>
<evidence type="ECO:0000313" key="2">
    <source>
        <dbReference type="Proteomes" id="UP000006683"/>
    </source>
</evidence>